<dbReference type="PANTHER" id="PTHR10668">
    <property type="entry name" value="PHYTOENE DEHYDROGENASE"/>
    <property type="match status" value="1"/>
</dbReference>
<dbReference type="InterPro" id="IPR036188">
    <property type="entry name" value="FAD/NAD-bd_sf"/>
</dbReference>
<dbReference type="RefSeq" id="WP_139987395.1">
    <property type="nucleotide sequence ID" value="NZ_VENP01000052.1"/>
</dbReference>
<name>A0A5C5B8X8_9MICO</name>
<evidence type="ECO:0000313" key="1">
    <source>
        <dbReference type="EMBL" id="TNU73310.1"/>
    </source>
</evidence>
<evidence type="ECO:0000313" key="2">
    <source>
        <dbReference type="Proteomes" id="UP000313849"/>
    </source>
</evidence>
<gene>
    <name evidence="1" type="ORF">FH969_12005</name>
</gene>
<sequence length="496" mass="51759">MAREEVDAVVVGSGPNGLAAAVTLARAGVGVRLYEEQDTLGGGSRTLDLELAPELAPGLRHDICSAVHPMALASPFLAEFDLAARGVDLRVPEVSYAQPLDGGRAGLAWHDLDRTAAGLGADGAAWRALLGPLVERPEAVVGLAMGDKRSVPRELLDPSGVRAALAFGAAMLEQGTNAWGRRFTGDVAPALITGVAAHAIGPVPGLAAAGTALLLASLAHAGGWPIPVGGSQAITDALVADLLAHGGEIVTGRGITTWRELPRARTYLFDTTPTALLRIWDERLPAKVWDAYAAYEYGDAAAKVDFVLREPVPWAAEGVEHAGTVHVGGSQQDMVYAEQAVADGWHAERPMVLVSDPTVVDPSRRVNGAIPLWTYAHVPHGSPEDVTEAVTAQIERFAPGFRDVVVTSRCVPADRMAAHNANYVGGDIAAGAVTLTGMIARPRAAWDPYATGVPGVYLCSASTPPGPGVHGMSGWFAARRALRHRFGQRSAPSLAP</sequence>
<dbReference type="Pfam" id="PF13450">
    <property type="entry name" value="NAD_binding_8"/>
    <property type="match status" value="1"/>
</dbReference>
<dbReference type="OrthoDB" id="833207at2"/>
<dbReference type="PRINTS" id="PR00419">
    <property type="entry name" value="ADXRDTASE"/>
</dbReference>
<dbReference type="PANTHER" id="PTHR10668:SF105">
    <property type="entry name" value="DEHYDROGENASE-RELATED"/>
    <property type="match status" value="1"/>
</dbReference>
<reference evidence="1 2" key="1">
    <citation type="submission" date="2019-06" db="EMBL/GenBank/DDBJ databases">
        <title>Draft genome sequence of Miniimonas arenae KCTC 19750T isolated from sea sand.</title>
        <authorList>
            <person name="Park S.-J."/>
        </authorList>
    </citation>
    <scope>NUCLEOTIDE SEQUENCE [LARGE SCALE GENOMIC DNA]</scope>
    <source>
        <strain evidence="1 2">KCTC 19750</strain>
    </source>
</reference>
<dbReference type="SUPFAM" id="SSF51905">
    <property type="entry name" value="FAD/NAD(P)-binding domain"/>
    <property type="match status" value="1"/>
</dbReference>
<comment type="caution">
    <text evidence="1">The sequence shown here is derived from an EMBL/GenBank/DDBJ whole genome shotgun (WGS) entry which is preliminary data.</text>
</comment>
<organism evidence="1 2">
    <name type="scientific">Miniimonas arenae</name>
    <dbReference type="NCBI Taxonomy" id="676201"/>
    <lineage>
        <taxon>Bacteria</taxon>
        <taxon>Bacillati</taxon>
        <taxon>Actinomycetota</taxon>
        <taxon>Actinomycetes</taxon>
        <taxon>Micrococcales</taxon>
        <taxon>Beutenbergiaceae</taxon>
        <taxon>Miniimonas</taxon>
    </lineage>
</organism>
<proteinExistence type="predicted"/>
<protein>
    <submittedName>
        <fullName evidence="1">NAD(P)/FAD-dependent oxidoreductase</fullName>
    </submittedName>
</protein>
<dbReference type="Gene3D" id="3.50.50.60">
    <property type="entry name" value="FAD/NAD(P)-binding domain"/>
    <property type="match status" value="1"/>
</dbReference>
<dbReference type="EMBL" id="VENP01000052">
    <property type="protein sequence ID" value="TNU73310.1"/>
    <property type="molecule type" value="Genomic_DNA"/>
</dbReference>
<keyword evidence="2" id="KW-1185">Reference proteome</keyword>
<dbReference type="Proteomes" id="UP000313849">
    <property type="component" value="Unassembled WGS sequence"/>
</dbReference>
<accession>A0A5C5B8X8</accession>
<dbReference type="AlphaFoldDB" id="A0A5C5B8X8"/>